<organism evidence="9 10">
    <name type="scientific">Gossypium darwinii</name>
    <name type="common">Darwin's cotton</name>
    <name type="synonym">Gossypium barbadense var. darwinii</name>
    <dbReference type="NCBI Taxonomy" id="34276"/>
    <lineage>
        <taxon>Eukaryota</taxon>
        <taxon>Viridiplantae</taxon>
        <taxon>Streptophyta</taxon>
        <taxon>Embryophyta</taxon>
        <taxon>Tracheophyta</taxon>
        <taxon>Spermatophyta</taxon>
        <taxon>Magnoliopsida</taxon>
        <taxon>eudicotyledons</taxon>
        <taxon>Gunneridae</taxon>
        <taxon>Pentapetalae</taxon>
        <taxon>rosids</taxon>
        <taxon>malvids</taxon>
        <taxon>Malvales</taxon>
        <taxon>Malvaceae</taxon>
        <taxon>Malvoideae</taxon>
        <taxon>Gossypium</taxon>
    </lineage>
</organism>
<dbReference type="InterPro" id="IPR002344">
    <property type="entry name" value="Lupus_La"/>
</dbReference>
<dbReference type="InterPro" id="IPR034878">
    <property type="entry name" value="La-rel_plant_RRM"/>
</dbReference>
<dbReference type="Pfam" id="PF00076">
    <property type="entry name" value="RRM_1"/>
    <property type="match status" value="1"/>
</dbReference>
<feature type="region of interest" description="Disordered" evidence="6">
    <location>
        <begin position="1"/>
        <end position="62"/>
    </location>
</feature>
<dbReference type="GO" id="GO:0003729">
    <property type="term" value="F:mRNA binding"/>
    <property type="evidence" value="ECO:0007669"/>
    <property type="project" value="TreeGrafter"/>
</dbReference>
<dbReference type="InterPro" id="IPR045180">
    <property type="entry name" value="La_dom_prot"/>
</dbReference>
<dbReference type="Proteomes" id="UP000323506">
    <property type="component" value="Chromosome A06"/>
</dbReference>
<dbReference type="InterPro" id="IPR012677">
    <property type="entry name" value="Nucleotide-bd_a/b_plait_sf"/>
</dbReference>
<dbReference type="GO" id="GO:0005634">
    <property type="term" value="C:nucleus"/>
    <property type="evidence" value="ECO:0007669"/>
    <property type="project" value="UniProtKB-SubCell"/>
</dbReference>
<accession>A0A5D2G921</accession>
<feature type="compositionally biased region" description="Basic residues" evidence="6">
    <location>
        <begin position="262"/>
        <end position="271"/>
    </location>
</feature>
<gene>
    <name evidence="9" type="ORF">ES288_A06G239700v1</name>
</gene>
<name>A0A5D2G921_GOSDA</name>
<dbReference type="PANTHER" id="PTHR22792:SF159">
    <property type="entry name" value="LA-RELATED PROTEIN 1B-RELATED"/>
    <property type="match status" value="1"/>
</dbReference>
<dbReference type="CDD" id="cd12288">
    <property type="entry name" value="RRM_La_like_plant"/>
    <property type="match status" value="1"/>
</dbReference>
<evidence type="ECO:0000259" key="8">
    <source>
        <dbReference type="PROSITE" id="PS50961"/>
    </source>
</evidence>
<evidence type="ECO:0000259" key="7">
    <source>
        <dbReference type="PROSITE" id="PS50102"/>
    </source>
</evidence>
<dbReference type="SUPFAM" id="SSF46785">
    <property type="entry name" value="Winged helix' DNA-binding domain"/>
    <property type="match status" value="1"/>
</dbReference>
<keyword evidence="10" id="KW-1185">Reference proteome</keyword>
<dbReference type="InterPro" id="IPR000504">
    <property type="entry name" value="RRM_dom"/>
</dbReference>
<evidence type="ECO:0000313" key="10">
    <source>
        <dbReference type="Proteomes" id="UP000323506"/>
    </source>
</evidence>
<dbReference type="GO" id="GO:0006396">
    <property type="term" value="P:RNA processing"/>
    <property type="evidence" value="ECO:0007669"/>
    <property type="project" value="InterPro"/>
</dbReference>
<evidence type="ECO:0000256" key="1">
    <source>
        <dbReference type="ARBA" id="ARBA00002339"/>
    </source>
</evidence>
<keyword evidence="4" id="KW-0539">Nucleus</keyword>
<dbReference type="EMBL" id="CM017693">
    <property type="protein sequence ID" value="TYH14677.1"/>
    <property type="molecule type" value="Genomic_DNA"/>
</dbReference>
<evidence type="ECO:0000256" key="4">
    <source>
        <dbReference type="ARBA" id="ARBA00023242"/>
    </source>
</evidence>
<dbReference type="InterPro" id="IPR036390">
    <property type="entry name" value="WH_DNA-bd_sf"/>
</dbReference>
<dbReference type="Gene3D" id="1.10.10.10">
    <property type="entry name" value="Winged helix-like DNA-binding domain superfamily/Winged helix DNA-binding domain"/>
    <property type="match status" value="1"/>
</dbReference>
<feature type="region of interest" description="Disordered" evidence="6">
    <location>
        <begin position="260"/>
        <end position="343"/>
    </location>
</feature>
<feature type="compositionally biased region" description="Basic and acidic residues" evidence="6">
    <location>
        <begin position="46"/>
        <end position="60"/>
    </location>
</feature>
<dbReference type="InterPro" id="IPR036388">
    <property type="entry name" value="WH-like_DNA-bd_sf"/>
</dbReference>
<feature type="compositionally biased region" description="Acidic residues" evidence="6">
    <location>
        <begin position="32"/>
        <end position="45"/>
    </location>
</feature>
<dbReference type="Pfam" id="PF05383">
    <property type="entry name" value="La"/>
    <property type="match status" value="1"/>
</dbReference>
<sequence>MDCHVEPTSATADSIPPSPPHDPLDSVPIGSPEDEILYPPSDDDIDHDHGHENEDDHGQEDQVQNYEISSAVDVLTDNLKKKIIKQAEYYFSDENLPTDKYMMGLIKKNKEGFVPMSVISSFRKMKRLTRNYPSIVAALKESSLLVVSSDGKKVKRRNPLPFIEVRDPKLFTVLVENLPEDHSVENIKRIFGEVGSIKKISVRDPHAVEETKKTGRADILISSKLHALVEYETIEAAEKAVATLNDEHDWRNGMHVKLLERKGKHGQRKQAWRGPAHEKNINAQVSDQTGTEEKNASSEYHEDIPDDEDGEHLSKEKNGFQPRNRRRGRRQKNRGTNGHGITKPALSFSYFLSSFPIRCLRHTGHGTTSSCHAVEPSKPPPGPRMPDGTRGFTMGRGRPLVSKPS</sequence>
<evidence type="ECO:0000256" key="5">
    <source>
        <dbReference type="PROSITE-ProRule" id="PRU00332"/>
    </source>
</evidence>
<dbReference type="InterPro" id="IPR006630">
    <property type="entry name" value="La_HTH"/>
</dbReference>
<dbReference type="PROSITE" id="PS50961">
    <property type="entry name" value="HTH_LA"/>
    <property type="match status" value="1"/>
</dbReference>
<dbReference type="AlphaFoldDB" id="A0A5D2G921"/>
<reference evidence="9 10" key="1">
    <citation type="submission" date="2019-06" db="EMBL/GenBank/DDBJ databases">
        <title>WGS assembly of Gossypium darwinii.</title>
        <authorList>
            <person name="Chen Z.J."/>
            <person name="Sreedasyam A."/>
            <person name="Ando A."/>
            <person name="Song Q."/>
            <person name="De L."/>
            <person name="Hulse-Kemp A."/>
            <person name="Ding M."/>
            <person name="Ye W."/>
            <person name="Kirkbride R."/>
            <person name="Jenkins J."/>
            <person name="Plott C."/>
            <person name="Lovell J."/>
            <person name="Lin Y.-M."/>
            <person name="Vaughn R."/>
            <person name="Liu B."/>
            <person name="Li W."/>
            <person name="Simpson S."/>
            <person name="Scheffler B."/>
            <person name="Saski C."/>
            <person name="Grover C."/>
            <person name="Hu G."/>
            <person name="Conover J."/>
            <person name="Carlson J."/>
            <person name="Shu S."/>
            <person name="Boston L."/>
            <person name="Williams M."/>
            <person name="Peterson D."/>
            <person name="Mcgee K."/>
            <person name="Jones D."/>
            <person name="Wendel J."/>
            <person name="Stelly D."/>
            <person name="Grimwood J."/>
            <person name="Schmutz J."/>
        </authorList>
    </citation>
    <scope>NUCLEOTIDE SEQUENCE [LARGE SCALE GENOMIC DNA]</scope>
    <source>
        <strain evidence="9">1808015.09</strain>
    </source>
</reference>
<dbReference type="Gene3D" id="3.30.70.330">
    <property type="match status" value="1"/>
</dbReference>
<protein>
    <recommendedName>
        <fullName evidence="11">HTH La-type RNA-binding domain-containing protein</fullName>
    </recommendedName>
</protein>
<proteinExistence type="predicted"/>
<dbReference type="InterPro" id="IPR035979">
    <property type="entry name" value="RBD_domain_sf"/>
</dbReference>
<feature type="domain" description="RRM" evidence="7">
    <location>
        <begin position="171"/>
        <end position="263"/>
    </location>
</feature>
<keyword evidence="3 5" id="KW-0694">RNA-binding</keyword>
<dbReference type="SUPFAM" id="SSF54928">
    <property type="entry name" value="RNA-binding domain, RBD"/>
    <property type="match status" value="1"/>
</dbReference>
<feature type="compositionally biased region" description="Basic and acidic residues" evidence="6">
    <location>
        <begin position="291"/>
        <end position="303"/>
    </location>
</feature>
<evidence type="ECO:0008006" key="11">
    <source>
        <dbReference type="Google" id="ProtNLM"/>
    </source>
</evidence>
<dbReference type="PRINTS" id="PR00302">
    <property type="entry name" value="LUPUSLA"/>
</dbReference>
<comment type="subcellular location">
    <subcellularLocation>
        <location evidence="2">Nucleus</location>
    </subcellularLocation>
</comment>
<feature type="compositionally biased region" description="Basic residues" evidence="6">
    <location>
        <begin position="323"/>
        <end position="333"/>
    </location>
</feature>
<dbReference type="SMART" id="SM00360">
    <property type="entry name" value="RRM"/>
    <property type="match status" value="1"/>
</dbReference>
<feature type="region of interest" description="Disordered" evidence="6">
    <location>
        <begin position="366"/>
        <end position="405"/>
    </location>
</feature>
<dbReference type="PANTHER" id="PTHR22792">
    <property type="entry name" value="LUPUS LA PROTEIN-RELATED"/>
    <property type="match status" value="1"/>
</dbReference>
<dbReference type="SMART" id="SM00715">
    <property type="entry name" value="LA"/>
    <property type="match status" value="1"/>
</dbReference>
<dbReference type="GO" id="GO:1990904">
    <property type="term" value="C:ribonucleoprotein complex"/>
    <property type="evidence" value="ECO:0007669"/>
    <property type="project" value="InterPro"/>
</dbReference>
<evidence type="ECO:0000256" key="2">
    <source>
        <dbReference type="ARBA" id="ARBA00004123"/>
    </source>
</evidence>
<dbReference type="FunFam" id="1.10.10.10:FF:000158">
    <property type="entry name" value="La ribonucleoprotein domain family member 7"/>
    <property type="match status" value="1"/>
</dbReference>
<dbReference type="CDD" id="cd08033">
    <property type="entry name" value="LARP_6"/>
    <property type="match status" value="1"/>
</dbReference>
<dbReference type="PROSITE" id="PS50102">
    <property type="entry name" value="RRM"/>
    <property type="match status" value="1"/>
</dbReference>
<evidence type="ECO:0000313" key="9">
    <source>
        <dbReference type="EMBL" id="TYH14677.1"/>
    </source>
</evidence>
<comment type="function">
    <text evidence="1">Transcriptional regulator.</text>
</comment>
<evidence type="ECO:0000256" key="6">
    <source>
        <dbReference type="SAM" id="MobiDB-lite"/>
    </source>
</evidence>
<evidence type="ECO:0000256" key="3">
    <source>
        <dbReference type="ARBA" id="ARBA00022884"/>
    </source>
</evidence>
<feature type="domain" description="HTH La-type RNA-binding" evidence="8">
    <location>
        <begin position="73"/>
        <end position="164"/>
    </location>
</feature>